<organism evidence="2">
    <name type="scientific">Anaerobacillus isosaccharinicus</name>
    <dbReference type="NCBI Taxonomy" id="1532552"/>
    <lineage>
        <taxon>Bacteria</taxon>
        <taxon>Bacillati</taxon>
        <taxon>Bacillota</taxon>
        <taxon>Bacilli</taxon>
        <taxon>Bacillales</taxon>
        <taxon>Bacillaceae</taxon>
        <taxon>Anaerobacillus</taxon>
    </lineage>
</organism>
<comment type="caution">
    <text evidence="2">The sequence shown here is derived from an EMBL/GenBank/DDBJ whole genome shotgun (WGS) entry which is preliminary data.</text>
</comment>
<dbReference type="InterPro" id="IPR007499">
    <property type="entry name" value="ERF_bacteria_virus"/>
</dbReference>
<feature type="region of interest" description="Disordered" evidence="1">
    <location>
        <begin position="221"/>
        <end position="268"/>
    </location>
</feature>
<accession>A0A1S2L1C5</accession>
<proteinExistence type="predicted"/>
<sequence>MAATKKNIFQKLIEVRKSVPYLQKSSSGHQYAYVGSSTVLGALREKLDEVGLMLFPKVLGSKVTPTSVENTDQKGNKRISTTYFTELTLEFLWVDAETGEQIAVPFYAQGIDIGGEKGVGKALTYAEKYFLLKQFNIATDSDDPDSFQQKSDQSKPNYITTAQATELTAIADELAALRGTPADNYKSALKVKSFEKVTVNQFGEIRSALVGWLNKAKAEALPKKEEVKQVDKPKTEATAKKEEPKKETPKAEKPVETKKEEVKPVEQPKVEATKVETPAKKEEVKQEEATKVITETKNEEVKTETPSDVTVIEGELVKFDIKMRKHPKTGEETPFGQMGVKTADGKVVGVIAFGQEKINLLDEVDQSNFRMSITPMENSPYFLLEEVLLEGATA</sequence>
<dbReference type="EMBL" id="LQXD01000186">
    <property type="protein sequence ID" value="OIJ06161.1"/>
    <property type="molecule type" value="Genomic_DNA"/>
</dbReference>
<name>A0A1S2L1C5_9BACI</name>
<gene>
    <name evidence="2" type="ORF">AWH56_21505</name>
</gene>
<dbReference type="RefSeq" id="WP_071318975.1">
    <property type="nucleotide sequence ID" value="NZ_CP063356.2"/>
</dbReference>
<evidence type="ECO:0000313" key="2">
    <source>
        <dbReference type="EMBL" id="OIJ06161.1"/>
    </source>
</evidence>
<dbReference type="Pfam" id="PF04404">
    <property type="entry name" value="ERF"/>
    <property type="match status" value="1"/>
</dbReference>
<protein>
    <recommendedName>
        <fullName evidence="3">Single-stranded DNA-binding protein</fullName>
    </recommendedName>
</protein>
<dbReference type="AlphaFoldDB" id="A0A1S2L1C5"/>
<evidence type="ECO:0000256" key="1">
    <source>
        <dbReference type="SAM" id="MobiDB-lite"/>
    </source>
</evidence>
<evidence type="ECO:0008006" key="3">
    <source>
        <dbReference type="Google" id="ProtNLM"/>
    </source>
</evidence>
<reference evidence="2" key="1">
    <citation type="submission" date="2016-10" db="EMBL/GenBank/DDBJ databases">
        <title>Draft genome sequences of four alkaliphilic bacteria belonging to the Anaerobacillus genus.</title>
        <authorList>
            <person name="Bassil N.M."/>
            <person name="Lloyd J.R."/>
        </authorList>
    </citation>
    <scope>NUCLEOTIDE SEQUENCE [LARGE SCALE GENOMIC DNA]</scope>
    <source>
        <strain evidence="2">NB2006</strain>
    </source>
</reference>